<feature type="compositionally biased region" description="Acidic residues" evidence="1">
    <location>
        <begin position="945"/>
        <end position="964"/>
    </location>
</feature>
<accession>A0A9W7XJ92</accession>
<feature type="compositionally biased region" description="Low complexity" evidence="1">
    <location>
        <begin position="1064"/>
        <end position="1073"/>
    </location>
</feature>
<feature type="compositionally biased region" description="Polar residues" evidence="1">
    <location>
        <begin position="1232"/>
        <end position="1248"/>
    </location>
</feature>
<feature type="compositionally biased region" description="Gly residues" evidence="1">
    <location>
        <begin position="842"/>
        <end position="860"/>
    </location>
</feature>
<evidence type="ECO:0000256" key="1">
    <source>
        <dbReference type="SAM" id="MobiDB-lite"/>
    </source>
</evidence>
<dbReference type="InterPro" id="IPR053099">
    <property type="entry name" value="WAS/WASL-interacting_domain"/>
</dbReference>
<feature type="region of interest" description="Disordered" evidence="1">
    <location>
        <begin position="27"/>
        <end position="87"/>
    </location>
</feature>
<feature type="compositionally biased region" description="Low complexity" evidence="1">
    <location>
        <begin position="1044"/>
        <end position="1057"/>
    </location>
</feature>
<dbReference type="GO" id="GO:0005884">
    <property type="term" value="C:actin filament"/>
    <property type="evidence" value="ECO:0007669"/>
    <property type="project" value="TreeGrafter"/>
</dbReference>
<feature type="compositionally biased region" description="Acidic residues" evidence="1">
    <location>
        <begin position="898"/>
        <end position="910"/>
    </location>
</feature>
<sequence length="1633" mass="172510">MMTDLDLDSKAILNGLVYLDQHNLLPPSATSALGGQKQQQQQKPSDAGAKGIDASNASAAGSEAAPNKSSGSQQTTPGYPSVGAPSNAPVLTAEQQQQLLPGMSPKTAAGHFSGAGPHAIATLKVETSAVLKELSRFRACDDQTMSCFYCREWAQWVYRKQISPQAAASSVVGGLGGGSGSGSASGGRSKKKKQQGGNSHVAAPASSVVSGSSGMTEEAVAERERMERKRAARLRFSTIGDLCQGLRSMVASERDWILSSSSSSNSPDAGISVSRPSSPSPSVSSATSSNVAEQSSKQSRGSKAAAAAAAGSDSIKDAAVSATASGNNSSNNNNSQLIDHIVEEVSLWCEGYQFPLADVYEDLTFDFPPDAFPYDDNQDPLDPALLLPALQVTKTFISLPASSFPLLGNITSELIATHTYPTCQHTKVDHPTPSELETQRLIFNSQLQKWRGEYKRSFEREMEPVWQITQLLLKSAQRIEAMRVRLFARGCRANREQFLQTIRNRTQPFAEYWECASEPYRTGKAATMSAPLAPGNNAEDDGDADNVTFVSPSGFTRIKASGKRVRTKRGMNRPGNVKTPVQLAEELDGILFVHLDNLLEVSATWSRTFLESYYGVAREFARELETILGECITMCDRRAQGLKYPPPLTLQPQLEKARSAISCLLPHLESRIARIQEIVRERTAEIFSGTEEIRANWIDGSGTTVQTKLAKAAHKDFRKKLRRIEHQQQTGVIGWAMRELEHLLTAPDVASVVADCLELLMTEAEILERAVGQVFVRKLEPTTEDLREQRQDIIDDFTEGLLTGREELAGIIGKLMLKEAWRILEANISLQRQKALLDTSGSGSGNGGSGSNGKGGGGGSGKKKNKSGQIPPITASIEAASGTTPTSDQAPPLSSAAFDDDDELLNDDAESSVSAKKRKKNKKKKNKKKKSAKQVSPLAMAEASIAEDEYDLDLDDLDDEDDEAVGGRGPDSNAMHDPHNPFASLALADSVEESRRNGSAAVVVSNEPKQAHEERALETPASKPAMTESGLETQAKANVSSRGSSANTVPAAATVTASGGGGTTVTATSATSADAKKPDPPASATQQPPVSANTHVQPSTKAPAAVTSNEAASAATAATSAARSSTAAASRSRRNTNAARYVPGVGFVSDDGTNATSPQLMSSSNVSATGPGYKASVNGISSSGVLRSSVVSSSAAAATGSLGIQTVATRAANSERMSPMVTATRLVSPISRSQSPLVNASTSSMTSNADRRSGPTVASLTTPILDKEALVALEATLLATPVDQLEKKLSSLAFDNLVTITSNALVQRRRIEDYSIKLYDSVAGVVNTYNELQKQVESFKLLFVESNNGEEESRLSALLAQAAQEAQSWHDKCDKLTAEVEALRISNKAKEVGFAAEDGADSDLQKTAESKTEAGPLSLASGLGSDNVWAVGNGLRQQQQQQMMMPMDAQNWLAFGQQQQQQQHSMGFGAGMLSGGNNGGGNTGVNLFGQFTGIMPPHSSIASATATFMANPPFTNSAAASLAHAQQQQQQQQPSLLASNSLDAASLMMLAANPQQLGSNQQLAALMGMGISSNAGLSSAIHHYQGPPCGSNAFDVNATVSSPTGDTTDSIAATGNPTSASLLTTLNARSQQP</sequence>
<feature type="compositionally biased region" description="Polar residues" evidence="1">
    <location>
        <begin position="1086"/>
        <end position="1100"/>
    </location>
</feature>
<feature type="compositionally biased region" description="Polar residues" evidence="1">
    <location>
        <begin position="1030"/>
        <end position="1043"/>
    </location>
</feature>
<feature type="compositionally biased region" description="Basic residues" evidence="1">
    <location>
        <begin position="915"/>
        <end position="932"/>
    </location>
</feature>
<feature type="region of interest" description="Disordered" evidence="1">
    <location>
        <begin position="259"/>
        <end position="305"/>
    </location>
</feature>
<feature type="region of interest" description="Disordered" evidence="1">
    <location>
        <begin position="839"/>
        <end position="1110"/>
    </location>
</feature>
<comment type="caution">
    <text evidence="2">The sequence shown here is derived from an EMBL/GenBank/DDBJ whole genome shotgun (WGS) entry which is preliminary data.</text>
</comment>
<keyword evidence="3" id="KW-1185">Reference proteome</keyword>
<evidence type="ECO:0000313" key="3">
    <source>
        <dbReference type="Proteomes" id="UP001145021"/>
    </source>
</evidence>
<evidence type="ECO:0000313" key="2">
    <source>
        <dbReference type="EMBL" id="KAJ1644387.1"/>
    </source>
</evidence>
<feature type="region of interest" description="Disordered" evidence="1">
    <location>
        <begin position="1232"/>
        <end position="1257"/>
    </location>
</feature>
<name>A0A9W7XJ92_9FUNG</name>
<protein>
    <submittedName>
        <fullName evidence="2">Uncharacterized protein</fullName>
    </submittedName>
</protein>
<proteinExistence type="predicted"/>
<dbReference type="GO" id="GO:0030048">
    <property type="term" value="P:actin filament-based movement"/>
    <property type="evidence" value="ECO:0007669"/>
    <property type="project" value="TreeGrafter"/>
</dbReference>
<feature type="compositionally biased region" description="Polar residues" evidence="1">
    <location>
        <begin position="67"/>
        <end position="78"/>
    </location>
</feature>
<dbReference type="PANTHER" id="PTHR48226">
    <property type="entry name" value="OS06G0326200 PROTEIN"/>
    <property type="match status" value="1"/>
</dbReference>
<dbReference type="EMBL" id="JANBOH010000169">
    <property type="protein sequence ID" value="KAJ1644387.1"/>
    <property type="molecule type" value="Genomic_DNA"/>
</dbReference>
<dbReference type="Proteomes" id="UP001145021">
    <property type="component" value="Unassembled WGS sequence"/>
</dbReference>
<reference evidence="2" key="1">
    <citation type="submission" date="2022-07" db="EMBL/GenBank/DDBJ databases">
        <title>Phylogenomic reconstructions and comparative analyses of Kickxellomycotina fungi.</title>
        <authorList>
            <person name="Reynolds N.K."/>
            <person name="Stajich J.E."/>
            <person name="Barry K."/>
            <person name="Grigoriev I.V."/>
            <person name="Crous P."/>
            <person name="Smith M.E."/>
        </authorList>
    </citation>
    <scope>NUCLEOTIDE SEQUENCE</scope>
    <source>
        <strain evidence="2">NBRC 105413</strain>
    </source>
</reference>
<dbReference type="PANTHER" id="PTHR48226:SF1">
    <property type="entry name" value="WAS_WASL-INTERACTING PROTEIN FAMILY MEMBER 1"/>
    <property type="match status" value="1"/>
</dbReference>
<organism evidence="2 3">
    <name type="scientific">Coemansia asiatica</name>
    <dbReference type="NCBI Taxonomy" id="1052880"/>
    <lineage>
        <taxon>Eukaryota</taxon>
        <taxon>Fungi</taxon>
        <taxon>Fungi incertae sedis</taxon>
        <taxon>Zoopagomycota</taxon>
        <taxon>Kickxellomycotina</taxon>
        <taxon>Kickxellomycetes</taxon>
        <taxon>Kickxellales</taxon>
        <taxon>Kickxellaceae</taxon>
        <taxon>Coemansia</taxon>
    </lineage>
</organism>
<feature type="compositionally biased region" description="Gly residues" evidence="1">
    <location>
        <begin position="173"/>
        <end position="185"/>
    </location>
</feature>
<feature type="compositionally biased region" description="Basic and acidic residues" evidence="1">
    <location>
        <begin position="1403"/>
        <end position="1412"/>
    </location>
</feature>
<feature type="region of interest" description="Disordered" evidence="1">
    <location>
        <begin position="1398"/>
        <end position="1417"/>
    </location>
</feature>
<feature type="compositionally biased region" description="Low complexity" evidence="1">
    <location>
        <begin position="195"/>
        <end position="213"/>
    </location>
</feature>
<feature type="region of interest" description="Disordered" evidence="1">
    <location>
        <begin position="169"/>
        <end position="224"/>
    </location>
</feature>
<gene>
    <name evidence="2" type="ORF">LPJ64_003932</name>
</gene>
<feature type="compositionally biased region" description="Low complexity" evidence="1">
    <location>
        <begin position="54"/>
        <end position="65"/>
    </location>
</feature>